<dbReference type="FunFam" id="1.10.240.10:FF:000002">
    <property type="entry name" value="Tryptophan--tRNA ligase"/>
    <property type="match status" value="1"/>
</dbReference>
<feature type="binding site" evidence="8">
    <location>
        <begin position="16"/>
        <end position="18"/>
    </location>
    <ligand>
        <name>ATP</name>
        <dbReference type="ChEBI" id="CHEBI:30616"/>
    </ligand>
</feature>
<feature type="binding site" evidence="8">
    <location>
        <begin position="199"/>
        <end position="203"/>
    </location>
    <ligand>
        <name>ATP</name>
        <dbReference type="ChEBI" id="CHEBI:30616"/>
    </ligand>
</feature>
<dbReference type="NCBIfam" id="TIGR00233">
    <property type="entry name" value="trpS"/>
    <property type="match status" value="1"/>
</dbReference>
<comment type="subcellular location">
    <subcellularLocation>
        <location evidence="8">Cytoplasm</location>
    </subcellularLocation>
</comment>
<name>A0A4R6Q6N9_9FIRM</name>
<comment type="function">
    <text evidence="8">Catalyzes the attachment of tryptophan to tRNA(Trp).</text>
</comment>
<dbReference type="InterPro" id="IPR002305">
    <property type="entry name" value="aa-tRNA-synth_Ic"/>
</dbReference>
<keyword evidence="6 8" id="KW-0030">Aminoacyl-tRNA synthetase</keyword>
<comment type="similarity">
    <text evidence="1 8 9">Belongs to the class-I aminoacyl-tRNA synthetase family.</text>
</comment>
<evidence type="ECO:0000256" key="2">
    <source>
        <dbReference type="ARBA" id="ARBA00022598"/>
    </source>
</evidence>
<dbReference type="PROSITE" id="PS00178">
    <property type="entry name" value="AA_TRNA_LIGASE_I"/>
    <property type="match status" value="1"/>
</dbReference>
<keyword evidence="2 8" id="KW-0436">Ligase</keyword>
<reference evidence="10 11" key="1">
    <citation type="submission" date="2019-03" db="EMBL/GenBank/DDBJ databases">
        <title>Genomic Encyclopedia of Type Strains, Phase IV (KMG-IV): sequencing the most valuable type-strain genomes for metagenomic binning, comparative biology and taxonomic classification.</title>
        <authorList>
            <person name="Goeker M."/>
        </authorList>
    </citation>
    <scope>NUCLEOTIDE SEQUENCE [LARGE SCALE GENOMIC DNA]</scope>
    <source>
        <strain evidence="10 11">DSM 28287</strain>
    </source>
</reference>
<keyword evidence="8" id="KW-0963">Cytoplasm</keyword>
<protein>
    <recommendedName>
        <fullName evidence="8">Tryptophan--tRNA ligase</fullName>
        <ecNumber evidence="8">6.1.1.2</ecNumber>
    </recommendedName>
    <alternativeName>
        <fullName evidence="8">Tryptophanyl-tRNA synthetase</fullName>
        <shortName evidence="8">TrpRS</shortName>
    </alternativeName>
</protein>
<comment type="catalytic activity">
    <reaction evidence="7 8">
        <text>tRNA(Trp) + L-tryptophan + ATP = L-tryptophyl-tRNA(Trp) + AMP + diphosphate + H(+)</text>
        <dbReference type="Rhea" id="RHEA:24080"/>
        <dbReference type="Rhea" id="RHEA-COMP:9671"/>
        <dbReference type="Rhea" id="RHEA-COMP:9705"/>
        <dbReference type="ChEBI" id="CHEBI:15378"/>
        <dbReference type="ChEBI" id="CHEBI:30616"/>
        <dbReference type="ChEBI" id="CHEBI:33019"/>
        <dbReference type="ChEBI" id="CHEBI:57912"/>
        <dbReference type="ChEBI" id="CHEBI:78442"/>
        <dbReference type="ChEBI" id="CHEBI:78535"/>
        <dbReference type="ChEBI" id="CHEBI:456215"/>
        <dbReference type="EC" id="6.1.1.2"/>
    </reaction>
</comment>
<dbReference type="EMBL" id="SNXO01000012">
    <property type="protein sequence ID" value="TDP57456.1"/>
    <property type="molecule type" value="Genomic_DNA"/>
</dbReference>
<feature type="binding site" evidence="8">
    <location>
        <position position="190"/>
    </location>
    <ligand>
        <name>ATP</name>
        <dbReference type="ChEBI" id="CHEBI:30616"/>
    </ligand>
</feature>
<feature type="binding site" evidence="8">
    <location>
        <position position="139"/>
    </location>
    <ligand>
        <name>L-tryptophan</name>
        <dbReference type="ChEBI" id="CHEBI:57912"/>
    </ligand>
</feature>
<dbReference type="Proteomes" id="UP000295500">
    <property type="component" value="Unassembled WGS sequence"/>
</dbReference>
<dbReference type="GO" id="GO:0006436">
    <property type="term" value="P:tryptophanyl-tRNA aminoacylation"/>
    <property type="evidence" value="ECO:0007669"/>
    <property type="project" value="UniProtKB-UniRule"/>
</dbReference>
<dbReference type="InterPro" id="IPR050203">
    <property type="entry name" value="Trp-tRNA_synthetase"/>
</dbReference>
<dbReference type="InterPro" id="IPR024109">
    <property type="entry name" value="Trp-tRNA-ligase_bac-type"/>
</dbReference>
<gene>
    <name evidence="8" type="primary">trpS</name>
    <name evidence="10" type="ORF">EV211_1125</name>
</gene>
<keyword evidence="4 8" id="KW-0067">ATP-binding</keyword>
<feature type="binding site" evidence="8">
    <location>
        <begin position="151"/>
        <end position="153"/>
    </location>
    <ligand>
        <name>ATP</name>
        <dbReference type="ChEBI" id="CHEBI:30616"/>
    </ligand>
</feature>
<comment type="subunit">
    <text evidence="8">Homodimer.</text>
</comment>
<dbReference type="AlphaFoldDB" id="A0A4R6Q6N9"/>
<evidence type="ECO:0000256" key="3">
    <source>
        <dbReference type="ARBA" id="ARBA00022741"/>
    </source>
</evidence>
<evidence type="ECO:0000313" key="11">
    <source>
        <dbReference type="Proteomes" id="UP000295500"/>
    </source>
</evidence>
<feature type="binding site" evidence="8">
    <location>
        <begin position="24"/>
        <end position="25"/>
    </location>
    <ligand>
        <name>ATP</name>
        <dbReference type="ChEBI" id="CHEBI:30616"/>
    </ligand>
</feature>
<dbReference type="OrthoDB" id="9801042at2"/>
<dbReference type="PANTHER" id="PTHR43766:SF1">
    <property type="entry name" value="TRYPTOPHAN--TRNA LIGASE, MITOCHONDRIAL"/>
    <property type="match status" value="1"/>
</dbReference>
<dbReference type="PANTHER" id="PTHR43766">
    <property type="entry name" value="TRYPTOPHAN--TRNA LIGASE, MITOCHONDRIAL"/>
    <property type="match status" value="1"/>
</dbReference>
<evidence type="ECO:0000256" key="9">
    <source>
        <dbReference type="RuleBase" id="RU363036"/>
    </source>
</evidence>
<dbReference type="EC" id="6.1.1.2" evidence="8"/>
<organism evidence="10 11">
    <name type="scientific">Aminicella lysinilytica</name>
    <dbReference type="NCBI Taxonomy" id="433323"/>
    <lineage>
        <taxon>Bacteria</taxon>
        <taxon>Bacillati</taxon>
        <taxon>Bacillota</taxon>
        <taxon>Clostridia</taxon>
        <taxon>Peptostreptococcales</taxon>
        <taxon>Anaerovoracaceae</taxon>
        <taxon>Aminicella</taxon>
    </lineage>
</organism>
<dbReference type="GO" id="GO:0005524">
    <property type="term" value="F:ATP binding"/>
    <property type="evidence" value="ECO:0007669"/>
    <property type="project" value="UniProtKB-UniRule"/>
</dbReference>
<accession>A0A4R6Q6N9</accession>
<dbReference type="RefSeq" id="WP_133528198.1">
    <property type="nucleotide sequence ID" value="NZ_SNXO01000012.1"/>
</dbReference>
<evidence type="ECO:0000256" key="5">
    <source>
        <dbReference type="ARBA" id="ARBA00022917"/>
    </source>
</evidence>
<dbReference type="GO" id="GO:0005829">
    <property type="term" value="C:cytosol"/>
    <property type="evidence" value="ECO:0007669"/>
    <property type="project" value="TreeGrafter"/>
</dbReference>
<dbReference type="InterPro" id="IPR001412">
    <property type="entry name" value="aa-tRNA-synth_I_CS"/>
</dbReference>
<dbReference type="PRINTS" id="PR01039">
    <property type="entry name" value="TRNASYNTHTRP"/>
</dbReference>
<dbReference type="SUPFAM" id="SSF52374">
    <property type="entry name" value="Nucleotidylyl transferase"/>
    <property type="match status" value="1"/>
</dbReference>
<dbReference type="GO" id="GO:0004830">
    <property type="term" value="F:tryptophan-tRNA ligase activity"/>
    <property type="evidence" value="ECO:0007669"/>
    <property type="project" value="UniProtKB-UniRule"/>
</dbReference>
<evidence type="ECO:0000256" key="8">
    <source>
        <dbReference type="HAMAP-Rule" id="MF_00140"/>
    </source>
</evidence>
<dbReference type="Pfam" id="PF00579">
    <property type="entry name" value="tRNA-synt_1b"/>
    <property type="match status" value="1"/>
</dbReference>
<dbReference type="InterPro" id="IPR002306">
    <property type="entry name" value="Trp-tRNA-ligase"/>
</dbReference>
<feature type="short sequence motif" description="'HIGH' region" evidence="8">
    <location>
        <begin position="17"/>
        <end position="25"/>
    </location>
</feature>
<evidence type="ECO:0000256" key="4">
    <source>
        <dbReference type="ARBA" id="ARBA00022840"/>
    </source>
</evidence>
<dbReference type="InterPro" id="IPR014729">
    <property type="entry name" value="Rossmann-like_a/b/a_fold"/>
</dbReference>
<keyword evidence="3 8" id="KW-0547">Nucleotide-binding</keyword>
<evidence type="ECO:0000256" key="6">
    <source>
        <dbReference type="ARBA" id="ARBA00023146"/>
    </source>
</evidence>
<keyword evidence="5 8" id="KW-0648">Protein biosynthesis</keyword>
<evidence type="ECO:0000256" key="7">
    <source>
        <dbReference type="ARBA" id="ARBA00049929"/>
    </source>
</evidence>
<keyword evidence="11" id="KW-1185">Reference proteome</keyword>
<evidence type="ECO:0000256" key="1">
    <source>
        <dbReference type="ARBA" id="ARBA00005594"/>
    </source>
</evidence>
<proteinExistence type="inferred from homology"/>
<evidence type="ECO:0000313" key="10">
    <source>
        <dbReference type="EMBL" id="TDP57456.1"/>
    </source>
</evidence>
<dbReference type="HAMAP" id="MF_00140_B">
    <property type="entry name" value="Trp_tRNA_synth_B"/>
    <property type="match status" value="1"/>
</dbReference>
<dbReference type="CDD" id="cd00806">
    <property type="entry name" value="TrpRS_core"/>
    <property type="match status" value="1"/>
</dbReference>
<dbReference type="Gene3D" id="3.40.50.620">
    <property type="entry name" value="HUPs"/>
    <property type="match status" value="1"/>
</dbReference>
<sequence>MINSNKKKPRVFSGVQPSGNLHLGNYLGALRQFVDLQEDNECIYCVVDMHAITVPQDPKELHKHILDVAALYMAIGIDPKKSIIFVQSDVPGHAELNWVLTCNSYTGELSRMTQFKSKSHGQASAPAGLFCYPVLMAADILLYDTDIVPVGNDQTQHIELCRDIATRVNNTRKETFVIPEGRYMKEGARIMALDDPSQKMSKSATNIHSTISLLDEPNKIKKSIMKATTDSDGVVRFDVENKPGVSNLMNIYSVLTGESLDDLETSYKGKGYGDFKKDLVGVVTESLAPIQARYNEIRNSEELLRDLADGADRANEIAEGVMKRVKKNFGLGI</sequence>
<comment type="caution">
    <text evidence="10">The sequence shown here is derived from an EMBL/GenBank/DDBJ whole genome shotgun (WGS) entry which is preliminary data.</text>
</comment>
<dbReference type="Gene3D" id="1.10.240.10">
    <property type="entry name" value="Tyrosyl-Transfer RNA Synthetase"/>
    <property type="match status" value="1"/>
</dbReference>
<feature type="short sequence motif" description="'KMSKS' region" evidence="8">
    <location>
        <begin position="199"/>
        <end position="203"/>
    </location>
</feature>